<reference evidence="3 4" key="1">
    <citation type="journal article" date="2014" name="Genome Announc.">
        <title>The Genome of the Predominant Equine Lactobacillus Species, Lactobacillus equi, Is Reflective of Its Lifestyle Adaptations to an Herbivorous Host.</title>
        <authorList>
            <person name="O'Donnell M.M."/>
            <person name="Harris H.M."/>
            <person name="O'Toole P.W."/>
            <person name="Ross R.P."/>
        </authorList>
    </citation>
    <scope>NUCLEOTIDE SEQUENCE [LARGE SCALE GENOMIC DNA]</scope>
    <source>
        <strain evidence="3 4">DPC 6820</strain>
    </source>
</reference>
<dbReference type="Proteomes" id="UP000018559">
    <property type="component" value="Unassembled WGS sequence"/>
</dbReference>
<dbReference type="AlphaFoldDB" id="V7HZ66"/>
<dbReference type="Pfam" id="PF18013">
    <property type="entry name" value="Phage_lysozyme2"/>
    <property type="match status" value="1"/>
</dbReference>
<organism evidence="3 4">
    <name type="scientific">Ligilactobacillus equi DPC 6820</name>
    <dbReference type="NCBI Taxonomy" id="1392007"/>
    <lineage>
        <taxon>Bacteria</taxon>
        <taxon>Bacillati</taxon>
        <taxon>Bacillota</taxon>
        <taxon>Bacilli</taxon>
        <taxon>Lactobacillales</taxon>
        <taxon>Lactobacillaceae</taxon>
        <taxon>Ligilactobacillus</taxon>
    </lineage>
</organism>
<dbReference type="Pfam" id="PF05382">
    <property type="entry name" value="Amidase_5"/>
    <property type="match status" value="1"/>
</dbReference>
<evidence type="ECO:0000313" key="4">
    <source>
        <dbReference type="Proteomes" id="UP000018559"/>
    </source>
</evidence>
<protein>
    <recommendedName>
        <fullName evidence="5">Phage tail lysozyme domain-containing protein</fullName>
    </recommendedName>
</protein>
<dbReference type="Gene3D" id="1.10.530.10">
    <property type="match status" value="1"/>
</dbReference>
<comment type="caution">
    <text evidence="3">The sequence shown here is derived from an EMBL/GenBank/DDBJ whole genome shotgun (WGS) entry which is preliminary data.</text>
</comment>
<dbReference type="SUPFAM" id="SSF54001">
    <property type="entry name" value="Cysteine proteinases"/>
    <property type="match status" value="1"/>
</dbReference>
<evidence type="ECO:0000313" key="3">
    <source>
        <dbReference type="EMBL" id="ETA74585.1"/>
    </source>
</evidence>
<dbReference type="InterPro" id="IPR038765">
    <property type="entry name" value="Papain-like_cys_pep_sf"/>
</dbReference>
<gene>
    <name evidence="3" type="ORF">LEQ_0450c</name>
</gene>
<dbReference type="InterPro" id="IPR008044">
    <property type="entry name" value="Phage_lysin"/>
</dbReference>
<evidence type="ECO:0000259" key="1">
    <source>
        <dbReference type="Pfam" id="PF05382"/>
    </source>
</evidence>
<dbReference type="InterPro" id="IPR041219">
    <property type="entry name" value="Phage_lysozyme2"/>
</dbReference>
<keyword evidence="4" id="KW-1185">Reference proteome</keyword>
<dbReference type="EMBL" id="AWWH01000066">
    <property type="protein sequence ID" value="ETA74585.1"/>
    <property type="molecule type" value="Genomic_DNA"/>
</dbReference>
<name>V7HZ66_9LACO</name>
<feature type="domain" description="Phage tail lysozyme" evidence="2">
    <location>
        <begin position="224"/>
        <end position="357"/>
    </location>
</feature>
<sequence>MLGNGVGYFLKGSGTYLWNGAKGAWGAIKSGAILKHPFATMWGGAKYAFNGLWGGVERGLGAVPKLAHWAITGQGLRVVGQMAAGVPKLLSGIWSGLNFLAGKLLSNLGPLLAMGAKLGKALGAMLLNGLKAVLQASAVIGKTVLGSLGVTATNVISTTVGASLMLAPLSAIGYTGYELLRDRNISYPGLCSTQNSSNALSPSADVESGVGGEWTKKGTKEYSIAKDLWDASIKHGFNGVQAAGILGNAYTESAGFHKLDQDQIGGGGGKGLFQFTGATLTAVKATKSWDNSWSADNQLLSFIEVEKHTGFPQFLSTTKGSDDIENSISAWLKYMERAGVPNLESRLSAGKEAYSLFHGESEKGDESKLQAMVDGNTSAIAMLNSATASALNNLNCRNGGNLGAADGNILSIAKALEGYFTYENSRPVLPHVSKNGKLDSIDDVNRNGDTDCSGYVWLVLKLAGYKVPEGGWFTMSMANDAQGPKQYLKEIPISEAKAGDIVIANLKGTGGSGSNGHTAILAADPKGISDGDGLLNSSTPIWNEGGGSDSVSKSKMNYSFYGWAGAADCIVARPVSKAKD</sequence>
<evidence type="ECO:0008006" key="5">
    <source>
        <dbReference type="Google" id="ProtNLM"/>
    </source>
</evidence>
<dbReference type="Gene3D" id="3.90.1720.10">
    <property type="entry name" value="endopeptidase domain like (from Nostoc punctiforme)"/>
    <property type="match status" value="1"/>
</dbReference>
<proteinExistence type="predicted"/>
<evidence type="ECO:0000259" key="2">
    <source>
        <dbReference type="Pfam" id="PF18013"/>
    </source>
</evidence>
<accession>V7HZ66</accession>
<feature type="domain" description="Bacteriophage lysin" evidence="1">
    <location>
        <begin position="445"/>
        <end position="522"/>
    </location>
</feature>
<dbReference type="PATRIC" id="fig|1392007.3.peg.602"/>